<dbReference type="GO" id="GO:0016491">
    <property type="term" value="F:oxidoreductase activity"/>
    <property type="evidence" value="ECO:0007669"/>
    <property type="project" value="InterPro"/>
</dbReference>
<dbReference type="STRING" id="1210090.GCA_001613185_06648"/>
<dbReference type="InterPro" id="IPR004378">
    <property type="entry name" value="F420H2_quin_Rdtase"/>
</dbReference>
<comment type="caution">
    <text evidence="1">The sequence shown here is derived from an EMBL/GenBank/DDBJ whole genome shotgun (WGS) entry which is preliminary data.</text>
</comment>
<dbReference type="EMBL" id="QNRE01000029">
    <property type="protein sequence ID" value="RBO79946.1"/>
    <property type="molecule type" value="Genomic_DNA"/>
</dbReference>
<dbReference type="SUPFAM" id="SSF50475">
    <property type="entry name" value="FMN-binding split barrel"/>
    <property type="match status" value="1"/>
</dbReference>
<evidence type="ECO:0000313" key="1">
    <source>
        <dbReference type="EMBL" id="RBO79946.1"/>
    </source>
</evidence>
<sequence>MSGPDEMTFISVHGTSADWVKNLLANPQVRLRIWWRWRSGHATVTPYDPESMRQFNWYGKLGAKIFAIDSFTPVLVKVKFTPA</sequence>
<protein>
    <submittedName>
        <fullName evidence="1">Uncharacterized protein DUF385</fullName>
    </submittedName>
</protein>
<organism evidence="1 2">
    <name type="scientific">Nocardia puris</name>
    <dbReference type="NCBI Taxonomy" id="208602"/>
    <lineage>
        <taxon>Bacteria</taxon>
        <taxon>Bacillati</taxon>
        <taxon>Actinomycetota</taxon>
        <taxon>Actinomycetes</taxon>
        <taxon>Mycobacteriales</taxon>
        <taxon>Nocardiaceae</taxon>
        <taxon>Nocardia</taxon>
    </lineage>
</organism>
<name>A0A366CUI6_9NOCA</name>
<reference evidence="1 2" key="1">
    <citation type="submission" date="2018-06" db="EMBL/GenBank/DDBJ databases">
        <title>Genomic Encyclopedia of Type Strains, Phase IV (KMG-IV): sequencing the most valuable type-strain genomes for metagenomic binning, comparative biology and taxonomic classification.</title>
        <authorList>
            <person name="Goeker M."/>
        </authorList>
    </citation>
    <scope>NUCLEOTIDE SEQUENCE [LARGE SCALE GENOMIC DNA]</scope>
    <source>
        <strain evidence="1 2">DSM 44599</strain>
    </source>
</reference>
<accession>A0A366CUI6</accession>
<proteinExistence type="predicted"/>
<dbReference type="Proteomes" id="UP000252586">
    <property type="component" value="Unassembled WGS sequence"/>
</dbReference>
<keyword evidence="2" id="KW-1185">Reference proteome</keyword>
<evidence type="ECO:0000313" key="2">
    <source>
        <dbReference type="Proteomes" id="UP000252586"/>
    </source>
</evidence>
<gene>
    <name evidence="1" type="ORF">DFR74_12922</name>
</gene>
<dbReference type="AlphaFoldDB" id="A0A366CUI6"/>
<dbReference type="Pfam" id="PF04075">
    <property type="entry name" value="F420H2_quin_red"/>
    <property type="match status" value="1"/>
</dbReference>